<dbReference type="RefSeq" id="WP_286004627.1">
    <property type="nucleotide sequence ID" value="NZ_JASVEJ010000037.1"/>
</dbReference>
<keyword evidence="5" id="KW-1185">Reference proteome</keyword>
<dbReference type="PANTHER" id="PTHR11851:SF49">
    <property type="entry name" value="MITOCHONDRIAL-PROCESSING PEPTIDASE SUBUNIT ALPHA"/>
    <property type="match status" value="1"/>
</dbReference>
<name>A0ABT7M308_9CYAN</name>
<organism evidence="4 5">
    <name type="scientific">Geitlerinema calcuttense NRMC-F 0142</name>
    <dbReference type="NCBI Taxonomy" id="2922238"/>
    <lineage>
        <taxon>Bacteria</taxon>
        <taxon>Bacillati</taxon>
        <taxon>Cyanobacteriota</taxon>
        <taxon>Cyanophyceae</taxon>
        <taxon>Geitlerinematales</taxon>
        <taxon>Geitlerinemataceae</taxon>
        <taxon>Geitlerinema</taxon>
    </lineage>
</organism>
<dbReference type="EMBL" id="JASVEJ010000037">
    <property type="protein sequence ID" value="MDL5057755.1"/>
    <property type="molecule type" value="Genomic_DNA"/>
</dbReference>
<reference evidence="4 5" key="1">
    <citation type="submission" date="2023-06" db="EMBL/GenBank/DDBJ databases">
        <title>Whole genome sequence of Oscillatoria calcuttensis NRMC-F 0142.</title>
        <authorList>
            <person name="Shakena Fathima T."/>
            <person name="Muralitharan G."/>
            <person name="Thajuddin N."/>
        </authorList>
    </citation>
    <scope>NUCLEOTIDE SEQUENCE [LARGE SCALE GENOMIC DNA]</scope>
    <source>
        <strain evidence="4 5">NRMC-F 0142</strain>
    </source>
</reference>
<gene>
    <name evidence="4" type="ORF">QQ055_09860</name>
</gene>
<feature type="domain" description="Peptidase M16 N-terminal" evidence="2">
    <location>
        <begin position="515"/>
        <end position="650"/>
    </location>
</feature>
<evidence type="ECO:0000313" key="5">
    <source>
        <dbReference type="Proteomes" id="UP001230986"/>
    </source>
</evidence>
<evidence type="ECO:0000313" key="4">
    <source>
        <dbReference type="EMBL" id="MDL5057755.1"/>
    </source>
</evidence>
<dbReference type="InterPro" id="IPR011249">
    <property type="entry name" value="Metalloenz_LuxS/M16"/>
</dbReference>
<evidence type="ECO:0000259" key="2">
    <source>
        <dbReference type="Pfam" id="PF00675"/>
    </source>
</evidence>
<evidence type="ECO:0000256" key="1">
    <source>
        <dbReference type="ARBA" id="ARBA00007261"/>
    </source>
</evidence>
<dbReference type="Pfam" id="PF05193">
    <property type="entry name" value="Peptidase_M16_C"/>
    <property type="match status" value="2"/>
</dbReference>
<feature type="domain" description="Peptidase M16 N-terminal" evidence="2">
    <location>
        <begin position="47"/>
        <end position="192"/>
    </location>
</feature>
<dbReference type="Proteomes" id="UP001230986">
    <property type="component" value="Unassembled WGS sequence"/>
</dbReference>
<dbReference type="PANTHER" id="PTHR11851">
    <property type="entry name" value="METALLOPROTEASE"/>
    <property type="match status" value="1"/>
</dbReference>
<dbReference type="SUPFAM" id="SSF63411">
    <property type="entry name" value="LuxS/MPP-like metallohydrolase"/>
    <property type="match status" value="4"/>
</dbReference>
<dbReference type="Pfam" id="PF00675">
    <property type="entry name" value="Peptidase_M16"/>
    <property type="match status" value="2"/>
</dbReference>
<feature type="domain" description="Peptidase M16 C-terminal" evidence="3">
    <location>
        <begin position="667"/>
        <end position="845"/>
    </location>
</feature>
<dbReference type="Gene3D" id="3.30.830.10">
    <property type="entry name" value="Metalloenzyme, LuxS/M16 peptidase-like"/>
    <property type="match status" value="4"/>
</dbReference>
<protein>
    <submittedName>
        <fullName evidence="4">Pitrilysin family protein</fullName>
    </submittedName>
</protein>
<sequence>MATCLFGSPNRTQAAPLPGECIPPQDASSLSITQDVCHVVLNNGLTVLTKEVHKAPVVTVQVWYRVGSRYEPPGFNGISHQLEHMLFKGTTHRPLQWGRLFNALGSESNAFTSYEHTVYFNTAERSKLQTLLTLEADRMQNTAIAPADLQSEKRVVLSELAGYENRIGYRLSRAMMQAAFPNHPYGQAVGGTKSDIENLTVAQLQNYYQTYYHPNNATLVIVGDIDTASTLKAIQDTFGQIPRGEVPPAPLPPALPSRRSIAPVVLQEPGSTEHLQLLYPLPAIRESGRNFPRERFASRDIPALQVLDYLFSKGRSSRLYQSLVETGLASEVSGSANHLTHQGWYRLQAILTADRSAREGIEAIDRAIAKLQTQGVTPQELARAKAQLQAQNLLRNRDITRLAMQLGDDQTTAGDYTWSDRYLAAVNQVSAADIQRVAQTYLQPSTRIVGFLQPTGLPNPAIESTSVYAAPENFNLATGAQWSEVQQYLPPFTPPAQEPQPTLPQAFTLANGLQVLLIQDSSTPTITLSGYLQAGSQFDPERQAGLARLTAENLMNGTHRQSALTLANRLEDRGARLQFQTNREGVLVEAQALSSDLETLIQTLADVLQHPSFPVEQFERSRQRALQALERDLESPSHLAQRTLQQAIYPVNHPFHPFPTRDTLQSVEPQDLVSFHRTHYRPDTMAIAIVGDTTPQELQRLMVRYFGRWSGEGSPRQLQFPPVNLPESSIALNSVLPGRKQSIIYMGYKGIGRQDPRYYAALVLNQILGGDTLSSRLGTQVRDRLGLTYGIYSYFQTGLNPGPFVIEMQTAPQDTQSAIATTLTLLDQLQRQGVTLQEVQVAQNAIASRYPVSLKDPDYLAAQVLFNHVYGLSPSELRLFPHKISNVTLEAVNQAAKELLHPGHLVVVTAGPPTEEANSL</sequence>
<evidence type="ECO:0000259" key="3">
    <source>
        <dbReference type="Pfam" id="PF05193"/>
    </source>
</evidence>
<dbReference type="InterPro" id="IPR007863">
    <property type="entry name" value="Peptidase_M16_C"/>
</dbReference>
<dbReference type="InterPro" id="IPR011765">
    <property type="entry name" value="Pept_M16_N"/>
</dbReference>
<comment type="caution">
    <text evidence="4">The sequence shown here is derived from an EMBL/GenBank/DDBJ whole genome shotgun (WGS) entry which is preliminary data.</text>
</comment>
<dbReference type="InterPro" id="IPR050361">
    <property type="entry name" value="MPP/UQCRC_Complex"/>
</dbReference>
<feature type="domain" description="Peptidase M16 C-terminal" evidence="3">
    <location>
        <begin position="198"/>
        <end position="388"/>
    </location>
</feature>
<accession>A0ABT7M308</accession>
<comment type="similarity">
    <text evidence="1">Belongs to the peptidase M16 family.</text>
</comment>
<proteinExistence type="inferred from homology"/>